<evidence type="ECO:0000313" key="3">
    <source>
        <dbReference type="Proteomes" id="UP000189670"/>
    </source>
</evidence>
<comment type="caution">
    <text evidence="2">The sequence shown here is derived from an EMBL/GenBank/DDBJ whole genome shotgun (WGS) entry which is preliminary data.</text>
</comment>
<evidence type="ECO:0000313" key="2">
    <source>
        <dbReference type="EMBL" id="ETR73608.1"/>
    </source>
</evidence>
<evidence type="ECO:0000259" key="1">
    <source>
        <dbReference type="Pfam" id="PF13635"/>
    </source>
</evidence>
<protein>
    <recommendedName>
        <fullName evidence="1">DUF4143 domain-containing protein</fullName>
    </recommendedName>
</protein>
<dbReference type="PANTHER" id="PTHR43566">
    <property type="entry name" value="CONSERVED PROTEIN"/>
    <property type="match status" value="1"/>
</dbReference>
<dbReference type="PANTHER" id="PTHR43566:SF1">
    <property type="entry name" value="AAA+ ATPASE DOMAIN-CONTAINING PROTEIN"/>
    <property type="match status" value="1"/>
</dbReference>
<feature type="domain" description="DUF4143" evidence="1">
    <location>
        <begin position="2"/>
        <end position="146"/>
    </location>
</feature>
<dbReference type="Proteomes" id="UP000189670">
    <property type="component" value="Unassembled WGS sequence"/>
</dbReference>
<name>A0A1V1PFQ9_9BACT</name>
<sequence>MSDFLKVENISGFNKLVIYLGSQIGNLVNVNELASTLGLNNRTIQTYLDILKHTFIFDFVTPYFTNKRKELSKMPKVFASDMSIVHYATKAFYSEYRMIPGNWIENFVFIHLKTNDPLNFYRTNSGAEIDFLIHQHQLIIPIEVKFRKKVSIPIIFKNFAKQYSISHSIILSQDTINQEQNVYTIPVSLLPFILN</sequence>
<dbReference type="AlphaFoldDB" id="A0A1V1PFQ9"/>
<dbReference type="InterPro" id="IPR025420">
    <property type="entry name" value="DUF4143"/>
</dbReference>
<proteinExistence type="predicted"/>
<reference evidence="3" key="1">
    <citation type="submission" date="2012-11" db="EMBL/GenBank/DDBJ databases">
        <authorList>
            <person name="Lucero-Rivera Y.E."/>
            <person name="Tovar-Ramirez D."/>
        </authorList>
    </citation>
    <scope>NUCLEOTIDE SEQUENCE [LARGE SCALE GENOMIC DNA]</scope>
    <source>
        <strain evidence="3">Araruama</strain>
    </source>
</reference>
<organism evidence="2 3">
    <name type="scientific">Candidatus Magnetoglobus multicellularis str. Araruama</name>
    <dbReference type="NCBI Taxonomy" id="890399"/>
    <lineage>
        <taxon>Bacteria</taxon>
        <taxon>Pseudomonadati</taxon>
        <taxon>Thermodesulfobacteriota</taxon>
        <taxon>Desulfobacteria</taxon>
        <taxon>Desulfobacterales</taxon>
        <taxon>Desulfobacteraceae</taxon>
        <taxon>Candidatus Magnetoglobus</taxon>
    </lineage>
</organism>
<accession>A0A1V1PFQ9</accession>
<gene>
    <name evidence="2" type="ORF">OMM_00811</name>
</gene>
<dbReference type="Pfam" id="PF13635">
    <property type="entry name" value="DUF4143"/>
    <property type="match status" value="1"/>
</dbReference>
<dbReference type="EMBL" id="ATBP01000048">
    <property type="protein sequence ID" value="ETR73608.1"/>
    <property type="molecule type" value="Genomic_DNA"/>
</dbReference>